<keyword evidence="3" id="KW-1185">Reference proteome</keyword>
<comment type="caution">
    <text evidence="2">The sequence shown here is derived from an EMBL/GenBank/DDBJ whole genome shotgun (WGS) entry which is preliminary data.</text>
</comment>
<feature type="region of interest" description="Disordered" evidence="1">
    <location>
        <begin position="68"/>
        <end position="88"/>
    </location>
</feature>
<evidence type="ECO:0000313" key="2">
    <source>
        <dbReference type="EMBL" id="KAH9520745.1"/>
    </source>
</evidence>
<organism evidence="2 3">
    <name type="scientific">Dermatophagoides farinae</name>
    <name type="common">American house dust mite</name>
    <dbReference type="NCBI Taxonomy" id="6954"/>
    <lineage>
        <taxon>Eukaryota</taxon>
        <taxon>Metazoa</taxon>
        <taxon>Ecdysozoa</taxon>
        <taxon>Arthropoda</taxon>
        <taxon>Chelicerata</taxon>
        <taxon>Arachnida</taxon>
        <taxon>Acari</taxon>
        <taxon>Acariformes</taxon>
        <taxon>Sarcoptiformes</taxon>
        <taxon>Astigmata</taxon>
        <taxon>Psoroptidia</taxon>
        <taxon>Analgoidea</taxon>
        <taxon>Pyroglyphidae</taxon>
        <taxon>Dermatophagoidinae</taxon>
        <taxon>Dermatophagoides</taxon>
    </lineage>
</organism>
<evidence type="ECO:0000256" key="1">
    <source>
        <dbReference type="SAM" id="MobiDB-lite"/>
    </source>
</evidence>
<proteinExistence type="predicted"/>
<accession>A0A922I3R8</accession>
<protein>
    <submittedName>
        <fullName evidence="2">Uncharacterized protein</fullName>
    </submittedName>
</protein>
<name>A0A922I3R8_DERFA</name>
<feature type="compositionally biased region" description="Basic and acidic residues" evidence="1">
    <location>
        <begin position="79"/>
        <end position="88"/>
    </location>
</feature>
<reference evidence="2" key="1">
    <citation type="submission" date="2013-05" db="EMBL/GenBank/DDBJ databases">
        <authorList>
            <person name="Yim A.K.Y."/>
            <person name="Chan T.F."/>
            <person name="Ji K.M."/>
            <person name="Liu X.Y."/>
            <person name="Zhou J.W."/>
            <person name="Li R.Q."/>
            <person name="Yang K.Y."/>
            <person name="Li J."/>
            <person name="Li M."/>
            <person name="Law P.T.W."/>
            <person name="Wu Y.L."/>
            <person name="Cai Z.L."/>
            <person name="Qin H."/>
            <person name="Bao Y."/>
            <person name="Leung R.K.K."/>
            <person name="Ng P.K.S."/>
            <person name="Zou J."/>
            <person name="Zhong X.J."/>
            <person name="Ran P.X."/>
            <person name="Zhong N.S."/>
            <person name="Liu Z.G."/>
            <person name="Tsui S.K.W."/>
        </authorList>
    </citation>
    <scope>NUCLEOTIDE SEQUENCE</scope>
    <source>
        <strain evidence="2">Derf</strain>
        <tissue evidence="2">Whole organism</tissue>
    </source>
</reference>
<dbReference type="Proteomes" id="UP000790347">
    <property type="component" value="Unassembled WGS sequence"/>
</dbReference>
<evidence type="ECO:0000313" key="3">
    <source>
        <dbReference type="Proteomes" id="UP000790347"/>
    </source>
</evidence>
<gene>
    <name evidence="2" type="ORF">DERF_004435</name>
</gene>
<sequence>MSVYCLVVNILFSGFFSETNHVKISPYYNHQYLSNNLLFYISMHSLHFPFLMTSSLKYHIQLNELSVVTREEEEEEEEEVKKTNDSDS</sequence>
<dbReference type="EMBL" id="ASGP02000002">
    <property type="protein sequence ID" value="KAH9520745.1"/>
    <property type="molecule type" value="Genomic_DNA"/>
</dbReference>
<reference evidence="2" key="2">
    <citation type="journal article" date="2022" name="Res Sq">
        <title>Comparative Genomics Reveals Insights into the Divergent Evolution of Astigmatic Mites and Household Pest Adaptations.</title>
        <authorList>
            <person name="Xiong Q."/>
            <person name="Wan A.T.-Y."/>
            <person name="Liu X.-Y."/>
            <person name="Fung C.S.-H."/>
            <person name="Xiao X."/>
            <person name="Malainual N."/>
            <person name="Hou J."/>
            <person name="Wang L."/>
            <person name="Wang M."/>
            <person name="Yang K."/>
            <person name="Cui Y."/>
            <person name="Leung E."/>
            <person name="Nong W."/>
            <person name="Shin S.-K."/>
            <person name="Au S."/>
            <person name="Jeong K.Y."/>
            <person name="Chew F.T."/>
            <person name="Hui J."/>
            <person name="Leung T.F."/>
            <person name="Tungtrongchitr A."/>
            <person name="Zhong N."/>
            <person name="Liu Z."/>
            <person name="Tsui S."/>
        </authorList>
    </citation>
    <scope>NUCLEOTIDE SEQUENCE</scope>
    <source>
        <strain evidence="2">Derf</strain>
        <tissue evidence="2">Whole organism</tissue>
    </source>
</reference>
<dbReference type="AlphaFoldDB" id="A0A922I3R8"/>